<name>A0AAJ6VZ37_9ACAR</name>
<gene>
    <name evidence="10" type="primary">LOC100900598</name>
</gene>
<keyword evidence="3" id="KW-0378">Hydrolase</keyword>
<dbReference type="FunFam" id="3.90.70.10:FF:000332">
    <property type="entry name" value="Cathepsin L1"/>
    <property type="match status" value="1"/>
</dbReference>
<dbReference type="InterPro" id="IPR013201">
    <property type="entry name" value="Prot_inhib_I29"/>
</dbReference>
<evidence type="ECO:0000313" key="10">
    <source>
        <dbReference type="RefSeq" id="XP_003745141.1"/>
    </source>
</evidence>
<organism evidence="9 10">
    <name type="scientific">Galendromus occidentalis</name>
    <name type="common">western predatory mite</name>
    <dbReference type="NCBI Taxonomy" id="34638"/>
    <lineage>
        <taxon>Eukaryota</taxon>
        <taxon>Metazoa</taxon>
        <taxon>Ecdysozoa</taxon>
        <taxon>Arthropoda</taxon>
        <taxon>Chelicerata</taxon>
        <taxon>Arachnida</taxon>
        <taxon>Acari</taxon>
        <taxon>Parasitiformes</taxon>
        <taxon>Mesostigmata</taxon>
        <taxon>Gamasina</taxon>
        <taxon>Phytoseioidea</taxon>
        <taxon>Phytoseiidae</taxon>
        <taxon>Typhlodrominae</taxon>
        <taxon>Galendromus</taxon>
    </lineage>
</organism>
<dbReference type="InterPro" id="IPR039417">
    <property type="entry name" value="Peptidase_C1A_papain-like"/>
</dbReference>
<evidence type="ECO:0000259" key="8">
    <source>
        <dbReference type="SMART" id="SM00848"/>
    </source>
</evidence>
<dbReference type="PRINTS" id="PR00705">
    <property type="entry name" value="PAPAIN"/>
</dbReference>
<feature type="domain" description="Peptidase C1A papain C-terminal" evidence="7">
    <location>
        <begin position="534"/>
        <end position="750"/>
    </location>
</feature>
<dbReference type="CDD" id="cd02248">
    <property type="entry name" value="Peptidase_C1A"/>
    <property type="match status" value="1"/>
</dbReference>
<dbReference type="Pfam" id="PF08246">
    <property type="entry name" value="Inhibitor_I29"/>
    <property type="match status" value="1"/>
</dbReference>
<dbReference type="SMART" id="SM00848">
    <property type="entry name" value="Inhibitor_I29"/>
    <property type="match status" value="1"/>
</dbReference>
<dbReference type="GeneID" id="100900598"/>
<dbReference type="Proteomes" id="UP000694867">
    <property type="component" value="Unplaced"/>
</dbReference>
<dbReference type="PANTHER" id="PTHR12411">
    <property type="entry name" value="CYSTEINE PROTEASE FAMILY C1-RELATED"/>
    <property type="match status" value="1"/>
</dbReference>
<evidence type="ECO:0000256" key="2">
    <source>
        <dbReference type="ARBA" id="ARBA00022670"/>
    </source>
</evidence>
<evidence type="ECO:0000256" key="6">
    <source>
        <dbReference type="ARBA" id="ARBA00023157"/>
    </source>
</evidence>
<dbReference type="RefSeq" id="XP_003745141.1">
    <property type="nucleotide sequence ID" value="XM_003745093.1"/>
</dbReference>
<dbReference type="KEGG" id="goe:100900598"/>
<evidence type="ECO:0000256" key="3">
    <source>
        <dbReference type="ARBA" id="ARBA00022801"/>
    </source>
</evidence>
<dbReference type="InterPro" id="IPR013128">
    <property type="entry name" value="Peptidase_C1A"/>
</dbReference>
<comment type="similarity">
    <text evidence="1">Belongs to the peptidase C1 family.</text>
</comment>
<evidence type="ECO:0000256" key="1">
    <source>
        <dbReference type="ARBA" id="ARBA00008455"/>
    </source>
</evidence>
<evidence type="ECO:0000256" key="5">
    <source>
        <dbReference type="ARBA" id="ARBA00023145"/>
    </source>
</evidence>
<dbReference type="GO" id="GO:0008234">
    <property type="term" value="F:cysteine-type peptidase activity"/>
    <property type="evidence" value="ECO:0007669"/>
    <property type="project" value="UniProtKB-KW"/>
</dbReference>
<dbReference type="AlphaFoldDB" id="A0AAJ6VZ37"/>
<dbReference type="InterPro" id="IPR000668">
    <property type="entry name" value="Peptidase_C1A_C"/>
</dbReference>
<dbReference type="GO" id="GO:0006508">
    <property type="term" value="P:proteolysis"/>
    <property type="evidence" value="ECO:0007669"/>
    <property type="project" value="UniProtKB-KW"/>
</dbReference>
<keyword evidence="6" id="KW-1015">Disulfide bond</keyword>
<dbReference type="InterPro" id="IPR000169">
    <property type="entry name" value="Pept_cys_AS"/>
</dbReference>
<reference evidence="10" key="1">
    <citation type="submission" date="2025-08" db="UniProtKB">
        <authorList>
            <consortium name="RefSeq"/>
        </authorList>
    </citation>
    <scope>IDENTIFICATION</scope>
</reference>
<accession>A0AAJ6VZ37</accession>
<dbReference type="PROSITE" id="PS00139">
    <property type="entry name" value="THIOL_PROTEASE_CYS"/>
    <property type="match status" value="1"/>
</dbReference>
<dbReference type="Gene3D" id="3.90.70.10">
    <property type="entry name" value="Cysteine proteinases"/>
    <property type="match status" value="1"/>
</dbReference>
<dbReference type="SMART" id="SM00645">
    <property type="entry name" value="Pept_C1"/>
    <property type="match status" value="1"/>
</dbReference>
<dbReference type="InterPro" id="IPR025661">
    <property type="entry name" value="Pept_asp_AS"/>
</dbReference>
<keyword evidence="4" id="KW-0788">Thiol protease</keyword>
<dbReference type="PROSITE" id="PS00640">
    <property type="entry name" value="THIOL_PROTEASE_ASN"/>
    <property type="match status" value="1"/>
</dbReference>
<evidence type="ECO:0000256" key="4">
    <source>
        <dbReference type="ARBA" id="ARBA00022807"/>
    </source>
</evidence>
<evidence type="ECO:0000313" key="9">
    <source>
        <dbReference type="Proteomes" id="UP000694867"/>
    </source>
</evidence>
<sequence>MVRSSYALSFSVILCGQIASFSQAAFSLAPQFSLTGYILGPALGIPKPFSLFHDGIGSRSRLDFYGGDKKHILRNKSYYTLFWSTRSATHIPVQTCRHLRHDGDPNPVTDLVLRNLDQVEFVRAEPCDAETTTVHASVAFGGMSCNRYEYRVEPFVYVLWAARDPGHEQNMRPVRVLSINGEKTETLFLTYTLGIQNDDVFNVEQLTAAIPSSTLQSPRAGFAREYTVTGYLMMPRSGIEEPFSAHCDGDRGKYRVDYYHGAMKTLRISSDIYKVHWSPNEETHIPEENCEIMPVGRNEYLEPGGVLPDLSDFKLVRTESCGTGVIRASTGLSESECHRFEKITQDRDRVSNHVFWASRTSDHALKPVRYRVLKYDNHLRSHFDEYEIIYEKYRAGVVNPDLFEVGSVTDKQCTKLPTASQSSARHLFDPIREFVSNNDSHVDEHFAEFKNTHGKAYESASEDRKRRHNFHHKMRFVNSMNRRNLSYALALNERSDQSRDEVSSQGGCLRIPKVPNAPSDLQTFSAETCDTAGIPDTVDWRLEGVVTPVKNQGTCGSCYSFASVAYLESQYIIRNGKGNTTRFSEQQIVDCSWDSLNIGCKGGFPHGAFEYVQKYGLFTEDQYGPYLDDEGKCRDAEMKGEPIIPTLKSFTMMEGAECLLRHVGLHGPIAVGIHGSSDSFRAYSRGIYNDPTCDHSLTHAVLVVGYGSLRGEPYWLVKNSWGPKWGAEGYILVSRKENYCGIENYLAFAEL</sequence>
<feature type="domain" description="Cathepsin propeptide inhibitor" evidence="8">
    <location>
        <begin position="446"/>
        <end position="502"/>
    </location>
</feature>
<proteinExistence type="inferred from homology"/>
<protein>
    <submittedName>
        <fullName evidence="10">Counting factor associated protein D</fullName>
    </submittedName>
</protein>
<evidence type="ECO:0000259" key="7">
    <source>
        <dbReference type="SMART" id="SM00645"/>
    </source>
</evidence>
<dbReference type="SUPFAM" id="SSF54001">
    <property type="entry name" value="Cysteine proteinases"/>
    <property type="match status" value="1"/>
</dbReference>
<keyword evidence="9" id="KW-1185">Reference proteome</keyword>
<dbReference type="PROSITE" id="PS00639">
    <property type="entry name" value="THIOL_PROTEASE_HIS"/>
    <property type="match status" value="1"/>
</dbReference>
<dbReference type="InterPro" id="IPR038765">
    <property type="entry name" value="Papain-like_cys_pep_sf"/>
</dbReference>
<dbReference type="Pfam" id="PF00112">
    <property type="entry name" value="Peptidase_C1"/>
    <property type="match status" value="1"/>
</dbReference>
<keyword evidence="5" id="KW-0865">Zymogen</keyword>
<dbReference type="InterPro" id="IPR025660">
    <property type="entry name" value="Pept_his_AS"/>
</dbReference>
<keyword evidence="2" id="KW-0645">Protease</keyword>